<evidence type="ECO:0000259" key="1">
    <source>
        <dbReference type="PROSITE" id="PS50943"/>
    </source>
</evidence>
<keyword evidence="3" id="KW-1185">Reference proteome</keyword>
<gene>
    <name evidence="2" type="ORF">ACFQ4B_36050</name>
</gene>
<organism evidence="2 3">
    <name type="scientific">Paenibacillus vulneris</name>
    <dbReference type="NCBI Taxonomy" id="1133364"/>
    <lineage>
        <taxon>Bacteria</taxon>
        <taxon>Bacillati</taxon>
        <taxon>Bacillota</taxon>
        <taxon>Bacilli</taxon>
        <taxon>Bacillales</taxon>
        <taxon>Paenibacillaceae</taxon>
        <taxon>Paenibacillus</taxon>
    </lineage>
</organism>
<dbReference type="InterPro" id="IPR001387">
    <property type="entry name" value="Cro/C1-type_HTH"/>
</dbReference>
<reference evidence="3" key="1">
    <citation type="journal article" date="2019" name="Int. J. Syst. Evol. Microbiol.">
        <title>The Global Catalogue of Microorganisms (GCM) 10K type strain sequencing project: providing services to taxonomists for standard genome sequencing and annotation.</title>
        <authorList>
            <consortium name="The Broad Institute Genomics Platform"/>
            <consortium name="The Broad Institute Genome Sequencing Center for Infectious Disease"/>
            <person name="Wu L."/>
            <person name="Ma J."/>
        </authorList>
    </citation>
    <scope>NUCLEOTIDE SEQUENCE [LARGE SCALE GENOMIC DNA]</scope>
    <source>
        <strain evidence="3">CCUG 53270</strain>
    </source>
</reference>
<sequence>MVGYRLSKLRTERKKVTVDKVVSATGIPRETILSYENEGVEPTRAHLELFAAYYEVTIERLLGTDVVVSNYHICGGRTATAEELEDMRDALREIIQTKKRRIISI</sequence>
<proteinExistence type="predicted"/>
<protein>
    <submittedName>
        <fullName evidence="2">Helix-turn-helix domain-containing protein</fullName>
    </submittedName>
</protein>
<dbReference type="PROSITE" id="PS50943">
    <property type="entry name" value="HTH_CROC1"/>
    <property type="match status" value="1"/>
</dbReference>
<feature type="domain" description="HTH cro/C1-type" evidence="1">
    <location>
        <begin position="6"/>
        <end position="61"/>
    </location>
</feature>
<dbReference type="SMART" id="SM00530">
    <property type="entry name" value="HTH_XRE"/>
    <property type="match status" value="1"/>
</dbReference>
<comment type="caution">
    <text evidence="2">The sequence shown here is derived from an EMBL/GenBank/DDBJ whole genome shotgun (WGS) entry which is preliminary data.</text>
</comment>
<evidence type="ECO:0000313" key="2">
    <source>
        <dbReference type="EMBL" id="MFD1225504.1"/>
    </source>
</evidence>
<dbReference type="Gene3D" id="1.10.260.40">
    <property type="entry name" value="lambda repressor-like DNA-binding domains"/>
    <property type="match status" value="1"/>
</dbReference>
<dbReference type="Proteomes" id="UP001597180">
    <property type="component" value="Unassembled WGS sequence"/>
</dbReference>
<dbReference type="RefSeq" id="WP_345585106.1">
    <property type="nucleotide sequence ID" value="NZ_BAABJG010000002.1"/>
</dbReference>
<dbReference type="EMBL" id="JBHTLU010000065">
    <property type="protein sequence ID" value="MFD1225504.1"/>
    <property type="molecule type" value="Genomic_DNA"/>
</dbReference>
<name>A0ABW3UZ13_9BACL</name>
<dbReference type="SUPFAM" id="SSF47413">
    <property type="entry name" value="lambda repressor-like DNA-binding domains"/>
    <property type="match status" value="1"/>
</dbReference>
<accession>A0ABW3UZ13</accession>
<dbReference type="InterPro" id="IPR010982">
    <property type="entry name" value="Lambda_DNA-bd_dom_sf"/>
</dbReference>
<evidence type="ECO:0000313" key="3">
    <source>
        <dbReference type="Proteomes" id="UP001597180"/>
    </source>
</evidence>
<dbReference type="CDD" id="cd00093">
    <property type="entry name" value="HTH_XRE"/>
    <property type="match status" value="1"/>
</dbReference>